<proteinExistence type="predicted"/>
<feature type="non-terminal residue" evidence="1">
    <location>
        <position position="70"/>
    </location>
</feature>
<comment type="caution">
    <text evidence="1">The sequence shown here is derived from an EMBL/GenBank/DDBJ whole genome shotgun (WGS) entry which is preliminary data.</text>
</comment>
<dbReference type="OrthoDB" id="6431559at2759"/>
<gene>
    <name evidence="1" type="ORF">BLA29_013851</name>
</gene>
<accession>A0A1Y3B2V6</accession>
<protein>
    <submittedName>
        <fullName evidence="1">Uncharacterized protein</fullName>
    </submittedName>
</protein>
<sequence length="70" mass="7877">MNGGGGGDSSSSEMNQYKKSIISPKDLLNQLAMNYLSYKPVELVDIENHLENHQYKTIGEFFGDCLNVRH</sequence>
<name>A0A1Y3B2V6_EURMA</name>
<keyword evidence="2" id="KW-1185">Reference proteome</keyword>
<reference evidence="1 2" key="1">
    <citation type="submission" date="2017-03" db="EMBL/GenBank/DDBJ databases">
        <title>Genome Survey of Euroglyphus maynei.</title>
        <authorList>
            <person name="Arlian L.G."/>
            <person name="Morgan M.S."/>
            <person name="Rider S.D."/>
        </authorList>
    </citation>
    <scope>NUCLEOTIDE SEQUENCE [LARGE SCALE GENOMIC DNA]</scope>
    <source>
        <strain evidence="1">Arlian Lab</strain>
        <tissue evidence="1">Whole body</tissue>
    </source>
</reference>
<organism evidence="1 2">
    <name type="scientific">Euroglyphus maynei</name>
    <name type="common">Mayne's house dust mite</name>
    <dbReference type="NCBI Taxonomy" id="6958"/>
    <lineage>
        <taxon>Eukaryota</taxon>
        <taxon>Metazoa</taxon>
        <taxon>Ecdysozoa</taxon>
        <taxon>Arthropoda</taxon>
        <taxon>Chelicerata</taxon>
        <taxon>Arachnida</taxon>
        <taxon>Acari</taxon>
        <taxon>Acariformes</taxon>
        <taxon>Sarcoptiformes</taxon>
        <taxon>Astigmata</taxon>
        <taxon>Psoroptidia</taxon>
        <taxon>Analgoidea</taxon>
        <taxon>Pyroglyphidae</taxon>
        <taxon>Pyroglyphinae</taxon>
        <taxon>Euroglyphus</taxon>
    </lineage>
</organism>
<evidence type="ECO:0000313" key="2">
    <source>
        <dbReference type="Proteomes" id="UP000194236"/>
    </source>
</evidence>
<dbReference type="EMBL" id="MUJZ01046638">
    <property type="protein sequence ID" value="OTF74527.1"/>
    <property type="molecule type" value="Genomic_DNA"/>
</dbReference>
<dbReference type="AlphaFoldDB" id="A0A1Y3B2V6"/>
<evidence type="ECO:0000313" key="1">
    <source>
        <dbReference type="EMBL" id="OTF74527.1"/>
    </source>
</evidence>
<dbReference type="Proteomes" id="UP000194236">
    <property type="component" value="Unassembled WGS sequence"/>
</dbReference>